<evidence type="ECO:0000256" key="1">
    <source>
        <dbReference type="ARBA" id="ARBA00023125"/>
    </source>
</evidence>
<dbReference type="SMART" id="SM00411">
    <property type="entry name" value="BHL"/>
    <property type="match status" value="1"/>
</dbReference>
<dbReference type="Proteomes" id="UP001224775">
    <property type="component" value="Unassembled WGS sequence"/>
</dbReference>
<keyword evidence="1 3" id="KW-0238">DNA-binding</keyword>
<comment type="caution">
    <text evidence="3">The sequence shown here is derived from an EMBL/GenBank/DDBJ whole genome shotgun (WGS) entry which is preliminary data.</text>
</comment>
<dbReference type="GO" id="GO:0030527">
    <property type="term" value="F:structural constituent of chromatin"/>
    <property type="evidence" value="ECO:0007669"/>
    <property type="project" value="InterPro"/>
</dbReference>
<dbReference type="CDD" id="cd13831">
    <property type="entry name" value="HU"/>
    <property type="match status" value="1"/>
</dbReference>
<evidence type="ECO:0000313" key="4">
    <source>
        <dbReference type="Proteomes" id="UP001224775"/>
    </source>
</evidence>
<dbReference type="SUPFAM" id="SSF47729">
    <property type="entry name" value="IHF-like DNA-binding proteins"/>
    <property type="match status" value="1"/>
</dbReference>
<dbReference type="GO" id="GO:0003677">
    <property type="term" value="F:DNA binding"/>
    <property type="evidence" value="ECO:0007669"/>
    <property type="project" value="UniProtKB-KW"/>
</dbReference>
<reference evidence="3" key="1">
    <citation type="submission" date="2023-06" db="EMBL/GenBank/DDBJ databases">
        <title>Survivors Of The Sea: Transcriptome response of Skeletonema marinoi to long-term dormancy.</title>
        <authorList>
            <person name="Pinder M.I.M."/>
            <person name="Kourtchenko O."/>
            <person name="Robertson E.K."/>
            <person name="Larsson T."/>
            <person name="Maumus F."/>
            <person name="Osuna-Cruz C.M."/>
            <person name="Vancaester E."/>
            <person name="Stenow R."/>
            <person name="Vandepoele K."/>
            <person name="Ploug H."/>
            <person name="Bruchert V."/>
            <person name="Godhe A."/>
            <person name="Topel M."/>
        </authorList>
    </citation>
    <scope>NUCLEOTIDE SEQUENCE</scope>
    <source>
        <strain evidence="3">R05AC</strain>
    </source>
</reference>
<dbReference type="InterPro" id="IPR010992">
    <property type="entry name" value="IHF-like_DNA-bd_dom_sf"/>
</dbReference>
<dbReference type="InterPro" id="IPR000119">
    <property type="entry name" value="Hist_DNA-bd"/>
</dbReference>
<protein>
    <submittedName>
        <fullName evidence="3">HU family DNA-binding protein</fullName>
    </submittedName>
</protein>
<name>A0AAD9DGZ4_9STRA</name>
<organism evidence="3 4">
    <name type="scientific">Skeletonema marinoi</name>
    <dbReference type="NCBI Taxonomy" id="267567"/>
    <lineage>
        <taxon>Eukaryota</taxon>
        <taxon>Sar</taxon>
        <taxon>Stramenopiles</taxon>
        <taxon>Ochrophyta</taxon>
        <taxon>Bacillariophyta</taxon>
        <taxon>Coscinodiscophyceae</taxon>
        <taxon>Thalassiosirophycidae</taxon>
        <taxon>Thalassiosirales</taxon>
        <taxon>Skeletonemataceae</taxon>
        <taxon>Skeletonema</taxon>
        <taxon>Skeletonema marinoi-dohrnii complex</taxon>
    </lineage>
</organism>
<dbReference type="AlphaFoldDB" id="A0AAD9DGZ4"/>
<accession>A0AAD9DGZ4</accession>
<dbReference type="PANTHER" id="PTHR33175:SF3">
    <property type="entry name" value="DNA-BINDING PROTEIN HU-BETA"/>
    <property type="match status" value="1"/>
</dbReference>
<dbReference type="Gene3D" id="4.10.520.10">
    <property type="entry name" value="IHF-like DNA-binding proteins"/>
    <property type="match status" value="1"/>
</dbReference>
<gene>
    <name evidence="3" type="ORF">QTG54_003648</name>
</gene>
<proteinExistence type="inferred from homology"/>
<dbReference type="Pfam" id="PF00216">
    <property type="entry name" value="Bac_DNA_binding"/>
    <property type="match status" value="1"/>
</dbReference>
<evidence type="ECO:0000256" key="2">
    <source>
        <dbReference type="RuleBase" id="RU003939"/>
    </source>
</evidence>
<evidence type="ECO:0000313" key="3">
    <source>
        <dbReference type="EMBL" id="KAK1745724.1"/>
    </source>
</evidence>
<dbReference type="EMBL" id="JATAAI010000005">
    <property type="protein sequence ID" value="KAK1745724.1"/>
    <property type="molecule type" value="Genomic_DNA"/>
</dbReference>
<comment type="similarity">
    <text evidence="2">Belongs to the bacterial histone-like protein family.</text>
</comment>
<dbReference type="PANTHER" id="PTHR33175">
    <property type="entry name" value="DNA-BINDING PROTEIN HU"/>
    <property type="match status" value="1"/>
</dbReference>
<keyword evidence="4" id="KW-1185">Reference proteome</keyword>
<dbReference type="PRINTS" id="PR01727">
    <property type="entry name" value="DNABINDINGHU"/>
</dbReference>
<sequence length="156" mass="16993">MTSSFHHLSRSAALHISRKHCLRPAVSSVAPFRSYSSGFGGNHGFSTVTSNAPKDNGPVLSKADLAQIISAEHDLKMAESNRIIDTLLDTIVEAVSKEGTVSVAGFGKFFNKKLEARDYRNPSTGETVFKGDRKVPKFKAFTNFKDCVEGTKSVKK</sequence>